<dbReference type="Proteomes" id="UP000193884">
    <property type="component" value="Unassembled WGS sequence"/>
</dbReference>
<name>A0A1X3FUQ1_9BRAD</name>
<reference evidence="4 5" key="1">
    <citation type="submission" date="2017-03" db="EMBL/GenBank/DDBJ databases">
        <title>Whole genome sequences of fourteen strains of Bradyrhizobium canariense and one strain of Bradyrhizobium japonicum isolated from Lupinus (Papilionoideae: Genisteae) species in Algeria.</title>
        <authorList>
            <person name="Crovadore J."/>
            <person name="Chekireb D."/>
            <person name="Brachmann A."/>
            <person name="Chablais R."/>
            <person name="Cochard B."/>
            <person name="Lefort F."/>
        </authorList>
    </citation>
    <scope>NUCLEOTIDE SEQUENCE [LARGE SCALE GENOMIC DNA]</scope>
    <source>
        <strain evidence="2 4">UBMA195</strain>
        <strain evidence="3 5">UBMAN05</strain>
    </source>
</reference>
<evidence type="ECO:0000313" key="4">
    <source>
        <dbReference type="Proteomes" id="UP000193553"/>
    </source>
</evidence>
<dbReference type="Pfam" id="PF01402">
    <property type="entry name" value="RHH_1"/>
    <property type="match status" value="1"/>
</dbReference>
<keyword evidence="5" id="KW-1185">Reference proteome</keyword>
<evidence type="ECO:0000313" key="2">
    <source>
        <dbReference type="EMBL" id="OSJ02829.1"/>
    </source>
</evidence>
<dbReference type="EMBL" id="NAFK01000176">
    <property type="protein sequence ID" value="OSJ21835.1"/>
    <property type="molecule type" value="Genomic_DNA"/>
</dbReference>
<comment type="caution">
    <text evidence="2">The sequence shown here is derived from an EMBL/GenBank/DDBJ whole genome shotgun (WGS) entry which is preliminary data.</text>
</comment>
<dbReference type="AlphaFoldDB" id="A0A1X3FUQ1"/>
<feature type="domain" description="Ribbon-helix-helix protein CopG" evidence="1">
    <location>
        <begin position="11"/>
        <end position="49"/>
    </location>
</feature>
<dbReference type="InterPro" id="IPR002145">
    <property type="entry name" value="CopG"/>
</dbReference>
<dbReference type="EMBL" id="NAFI01000188">
    <property type="protein sequence ID" value="OSJ02829.1"/>
    <property type="molecule type" value="Genomic_DNA"/>
</dbReference>
<evidence type="ECO:0000313" key="3">
    <source>
        <dbReference type="EMBL" id="OSJ21835.1"/>
    </source>
</evidence>
<organism evidence="2 4">
    <name type="scientific">Bradyrhizobium canariense</name>
    <dbReference type="NCBI Taxonomy" id="255045"/>
    <lineage>
        <taxon>Bacteria</taxon>
        <taxon>Pseudomonadati</taxon>
        <taxon>Pseudomonadota</taxon>
        <taxon>Alphaproteobacteria</taxon>
        <taxon>Hyphomicrobiales</taxon>
        <taxon>Nitrobacteraceae</taxon>
        <taxon>Bradyrhizobium</taxon>
    </lineage>
</organism>
<gene>
    <name evidence="3" type="ORF">BST63_33340</name>
    <name evidence="2" type="ORF">BSZ18_34550</name>
</gene>
<evidence type="ECO:0000259" key="1">
    <source>
        <dbReference type="Pfam" id="PF01402"/>
    </source>
</evidence>
<accession>A0A1X3FUQ1</accession>
<dbReference type="CDD" id="cd22231">
    <property type="entry name" value="RHH_NikR_HicB-like"/>
    <property type="match status" value="1"/>
</dbReference>
<dbReference type="GO" id="GO:0006355">
    <property type="term" value="P:regulation of DNA-templated transcription"/>
    <property type="evidence" value="ECO:0007669"/>
    <property type="project" value="InterPro"/>
</dbReference>
<dbReference type="OrthoDB" id="8236367at2"/>
<evidence type="ECO:0000313" key="5">
    <source>
        <dbReference type="Proteomes" id="UP000193884"/>
    </source>
</evidence>
<proteinExistence type="predicted"/>
<sequence length="134" mass="15105">MDDPVNFEQLVQFRAPANLSEAIDTAAKQRCQSRSEFIRQTVIERLRKEGISLGAETQYALVSDGQLVQAPGCDPILTFKPDVEKRGEWVPIENVDSHPFDPAQHWRLKPEALRVDGARVVRVYPVVAKSQEHA</sequence>
<dbReference type="RefSeq" id="WP_085361980.1">
    <property type="nucleotide sequence ID" value="NZ_NAFD01000177.1"/>
</dbReference>
<protein>
    <recommendedName>
        <fullName evidence="1">Ribbon-helix-helix protein CopG domain-containing protein</fullName>
    </recommendedName>
</protein>
<dbReference type="Proteomes" id="UP000193553">
    <property type="component" value="Unassembled WGS sequence"/>
</dbReference>